<evidence type="ECO:0000313" key="3">
    <source>
        <dbReference type="EMBL" id="RSI57980.1"/>
    </source>
</evidence>
<feature type="transmembrane region" description="Helical" evidence="1">
    <location>
        <begin position="68"/>
        <end position="86"/>
    </location>
</feature>
<keyword evidence="1" id="KW-0812">Transmembrane</keyword>
<dbReference type="EMBL" id="RJNF01000010">
    <property type="protein sequence ID" value="RSI57980.1"/>
    <property type="molecule type" value="Genomic_DNA"/>
</dbReference>
<sequence length="334" mass="38544">MKKVFHYLFLIFWFLIQEDIAILLLHQVQQTKEIVIFFAQFFLMLLTLLFVLGLKHFKIDNLFELNKIEYGILSLPPFLSIILLLYKMPLPLSRVLIFDSYLLLINIVIIVLYNYLSEKNYNIIKGKIAFDENSMTSEIIQQEEELAILRHDLKNIVSSIDFYADSNDFGNIKAITREILGQEVFNRKITGCIPIDAILNQKISKMKKDGVQFHLDLQIPYNLDISSIAIDSCAILGNIIDNAIEEIERNGLTNPIEIVLRFKNNKLVFKVANPILTSEIDINYNGMKSIKLPNRRGLGIKSSYDRIMKLKGHLNINIQSNQFVVLVVIPLKIK</sequence>
<keyword evidence="3" id="KW-0808">Transferase</keyword>
<feature type="transmembrane region" description="Helical" evidence="1">
    <location>
        <begin position="92"/>
        <end position="116"/>
    </location>
</feature>
<dbReference type="RefSeq" id="WP_225901302.1">
    <property type="nucleotide sequence ID" value="NZ_CP190755.1"/>
</dbReference>
<dbReference type="SUPFAM" id="SSF55874">
    <property type="entry name" value="ATPase domain of HSP90 chaperone/DNA topoisomerase II/histidine kinase"/>
    <property type="match status" value="1"/>
</dbReference>
<evidence type="ECO:0000259" key="2">
    <source>
        <dbReference type="Pfam" id="PF14501"/>
    </source>
</evidence>
<feature type="domain" description="Sensor histidine kinase NatK-like C-terminal" evidence="2">
    <location>
        <begin position="230"/>
        <end position="330"/>
    </location>
</feature>
<proteinExistence type="predicted"/>
<name>A0AAX1YBL8_STRSL</name>
<comment type="caution">
    <text evidence="3">The sequence shown here is derived from an EMBL/GenBank/DDBJ whole genome shotgun (WGS) entry which is preliminary data.</text>
</comment>
<gene>
    <name evidence="3" type="ORF">D8867_04760</name>
</gene>
<evidence type="ECO:0000313" key="4">
    <source>
        <dbReference type="Proteomes" id="UP000273998"/>
    </source>
</evidence>
<evidence type="ECO:0000256" key="1">
    <source>
        <dbReference type="SAM" id="Phobius"/>
    </source>
</evidence>
<accession>A0AAX1YBL8</accession>
<keyword evidence="1" id="KW-0472">Membrane</keyword>
<dbReference type="InterPro" id="IPR032834">
    <property type="entry name" value="NatK-like_C"/>
</dbReference>
<dbReference type="InterPro" id="IPR036890">
    <property type="entry name" value="HATPase_C_sf"/>
</dbReference>
<feature type="transmembrane region" description="Helical" evidence="1">
    <location>
        <begin position="34"/>
        <end position="56"/>
    </location>
</feature>
<protein>
    <submittedName>
        <fullName evidence="3">Sensory histidine kinase DcuS</fullName>
    </submittedName>
</protein>
<feature type="transmembrane region" description="Helical" evidence="1">
    <location>
        <begin position="7"/>
        <end position="28"/>
    </location>
</feature>
<reference evidence="3 4" key="1">
    <citation type="submission" date="2018-11" db="EMBL/GenBank/DDBJ databases">
        <title>Species Designations Belie Phenotypic and Genotypic Heterogeneity in Oral Streptococci.</title>
        <authorList>
            <person name="Velsko I."/>
        </authorList>
    </citation>
    <scope>NUCLEOTIDE SEQUENCE [LARGE SCALE GENOMIC DNA]</scope>
    <source>
        <strain evidence="3 4">BCC42</strain>
    </source>
</reference>
<keyword evidence="1" id="KW-1133">Transmembrane helix</keyword>
<dbReference type="Pfam" id="PF14501">
    <property type="entry name" value="HATPase_c_5"/>
    <property type="match status" value="1"/>
</dbReference>
<dbReference type="Proteomes" id="UP000273998">
    <property type="component" value="Unassembled WGS sequence"/>
</dbReference>
<dbReference type="Gene3D" id="3.30.565.10">
    <property type="entry name" value="Histidine kinase-like ATPase, C-terminal domain"/>
    <property type="match status" value="1"/>
</dbReference>
<dbReference type="AlphaFoldDB" id="A0AAX1YBL8"/>
<dbReference type="GO" id="GO:0016301">
    <property type="term" value="F:kinase activity"/>
    <property type="evidence" value="ECO:0007669"/>
    <property type="project" value="UniProtKB-KW"/>
</dbReference>
<keyword evidence="3" id="KW-0418">Kinase</keyword>
<organism evidence="3 4">
    <name type="scientific">Streptococcus salivarius</name>
    <dbReference type="NCBI Taxonomy" id="1304"/>
    <lineage>
        <taxon>Bacteria</taxon>
        <taxon>Bacillati</taxon>
        <taxon>Bacillota</taxon>
        <taxon>Bacilli</taxon>
        <taxon>Lactobacillales</taxon>
        <taxon>Streptococcaceae</taxon>
        <taxon>Streptococcus</taxon>
    </lineage>
</organism>